<evidence type="ECO:0000313" key="4">
    <source>
        <dbReference type="EMBL" id="KAK3052437.1"/>
    </source>
</evidence>
<feature type="compositionally biased region" description="Low complexity" evidence="2">
    <location>
        <begin position="61"/>
        <end position="72"/>
    </location>
</feature>
<dbReference type="AlphaFoldDB" id="A0AAJ0DKY9"/>
<name>A0AAJ0DKY9_9PEZI</name>
<evidence type="ECO:0000313" key="5">
    <source>
        <dbReference type="Proteomes" id="UP001271007"/>
    </source>
</evidence>
<evidence type="ECO:0000256" key="1">
    <source>
        <dbReference type="ARBA" id="ARBA00023242"/>
    </source>
</evidence>
<dbReference type="SUPFAM" id="SSF57701">
    <property type="entry name" value="Zn2/Cys6 DNA-binding domain"/>
    <property type="match status" value="1"/>
</dbReference>
<accession>A0AAJ0DKY9</accession>
<evidence type="ECO:0000256" key="2">
    <source>
        <dbReference type="SAM" id="MobiDB-lite"/>
    </source>
</evidence>
<reference evidence="4" key="1">
    <citation type="submission" date="2023-04" db="EMBL/GenBank/DDBJ databases">
        <title>Black Yeasts Isolated from many extreme environments.</title>
        <authorList>
            <person name="Coleine C."/>
            <person name="Stajich J.E."/>
            <person name="Selbmann L."/>
        </authorList>
    </citation>
    <scope>NUCLEOTIDE SEQUENCE</scope>
    <source>
        <strain evidence="4">CCFEE 5312</strain>
    </source>
</reference>
<dbReference type="CDD" id="cd00067">
    <property type="entry name" value="GAL4"/>
    <property type="match status" value="1"/>
</dbReference>
<keyword evidence="5" id="KW-1185">Reference proteome</keyword>
<dbReference type="PROSITE" id="PS50048">
    <property type="entry name" value="ZN2_CY6_FUNGAL_2"/>
    <property type="match status" value="1"/>
</dbReference>
<dbReference type="EMBL" id="JAWDJX010000021">
    <property type="protein sequence ID" value="KAK3052437.1"/>
    <property type="molecule type" value="Genomic_DNA"/>
</dbReference>
<comment type="caution">
    <text evidence="4">The sequence shown here is derived from an EMBL/GenBank/DDBJ whole genome shotgun (WGS) entry which is preliminary data.</text>
</comment>
<dbReference type="GO" id="GO:0008270">
    <property type="term" value="F:zinc ion binding"/>
    <property type="evidence" value="ECO:0007669"/>
    <property type="project" value="InterPro"/>
</dbReference>
<sequence>MVYTGRPSAGCENCRKAKKSCDQQLPACGRCVRLEKACGGYRDVPSLIFKNETPNIPRRASSQSGSGVSSSSTPVRHRTPEYDSAAKAFFFREFVSLNQFSFLDPPTVDEFLMKPILACAQAAMYNRSGDVRRREASRACYVEVSPNASIPWKQTFDISSAVSSANAVPDYIIEWSRELEFDPILTPNDDLDVLGARVASLSSAFSKRAQPDVELLALSDDLENDLVSWAEVVQILGSPYVYRTYYDQDLPNAWNGYCHEYASPEIVRYWNKWRAFRIVLSRLQEELWRRSWPDLADLRRPVRDSEHFKNTRTQMTTEICIAAAFLLGNDSPTEVATGLLTSALPLILPLGLAGTCLLEDLNPPVINPGGSRMILVDRPLHLDSVDETSTQLAWVIGRLDFIDQRIGVKWAAAVNRWLRGEDGSFYNLSRSAIVHDTTMVEDGFGRILNLEGLSIPPNDEDSGGPSI</sequence>
<dbReference type="SMART" id="SM00066">
    <property type="entry name" value="GAL4"/>
    <property type="match status" value="1"/>
</dbReference>
<dbReference type="GO" id="GO:0000981">
    <property type="term" value="F:DNA-binding transcription factor activity, RNA polymerase II-specific"/>
    <property type="evidence" value="ECO:0007669"/>
    <property type="project" value="InterPro"/>
</dbReference>
<dbReference type="PANTHER" id="PTHR38791">
    <property type="entry name" value="ZN(II)2CYS6 TRANSCRIPTION FACTOR (EUROFUNG)-RELATED-RELATED"/>
    <property type="match status" value="1"/>
</dbReference>
<dbReference type="InterPro" id="IPR001138">
    <property type="entry name" value="Zn2Cys6_DnaBD"/>
</dbReference>
<dbReference type="PROSITE" id="PS00463">
    <property type="entry name" value="ZN2_CY6_FUNGAL_1"/>
    <property type="match status" value="1"/>
</dbReference>
<dbReference type="InterPro" id="IPR036864">
    <property type="entry name" value="Zn2-C6_fun-type_DNA-bd_sf"/>
</dbReference>
<dbReference type="Pfam" id="PF00172">
    <property type="entry name" value="Zn_clus"/>
    <property type="match status" value="1"/>
</dbReference>
<proteinExistence type="predicted"/>
<organism evidence="4 5">
    <name type="scientific">Extremus antarcticus</name>
    <dbReference type="NCBI Taxonomy" id="702011"/>
    <lineage>
        <taxon>Eukaryota</taxon>
        <taxon>Fungi</taxon>
        <taxon>Dikarya</taxon>
        <taxon>Ascomycota</taxon>
        <taxon>Pezizomycotina</taxon>
        <taxon>Dothideomycetes</taxon>
        <taxon>Dothideomycetidae</taxon>
        <taxon>Mycosphaerellales</taxon>
        <taxon>Extremaceae</taxon>
        <taxon>Extremus</taxon>
    </lineage>
</organism>
<dbReference type="Gene3D" id="4.10.240.10">
    <property type="entry name" value="Zn(2)-C6 fungal-type DNA-binding domain"/>
    <property type="match status" value="1"/>
</dbReference>
<protein>
    <recommendedName>
        <fullName evidence="3">Zn(2)-C6 fungal-type domain-containing protein</fullName>
    </recommendedName>
</protein>
<evidence type="ECO:0000259" key="3">
    <source>
        <dbReference type="PROSITE" id="PS50048"/>
    </source>
</evidence>
<feature type="domain" description="Zn(2)-C6 fungal-type" evidence="3">
    <location>
        <begin position="10"/>
        <end position="38"/>
    </location>
</feature>
<feature type="region of interest" description="Disordered" evidence="2">
    <location>
        <begin position="52"/>
        <end position="78"/>
    </location>
</feature>
<keyword evidence="1" id="KW-0539">Nucleus</keyword>
<gene>
    <name evidence="4" type="ORF">LTR09_006647</name>
</gene>
<dbReference type="Proteomes" id="UP001271007">
    <property type="component" value="Unassembled WGS sequence"/>
</dbReference>
<dbReference type="InterPro" id="IPR053175">
    <property type="entry name" value="DHMBA_Reg_Transcription_Factor"/>
</dbReference>